<dbReference type="EMBL" id="CP157484">
    <property type="protein sequence ID" value="XBO37500.1"/>
    <property type="molecule type" value="Genomic_DNA"/>
</dbReference>
<dbReference type="PANTHER" id="PTHR37423">
    <property type="entry name" value="SOLUBLE LYTIC MUREIN TRANSGLYCOSYLASE-RELATED"/>
    <property type="match status" value="1"/>
</dbReference>
<dbReference type="AlphaFoldDB" id="A0AAU7JB16"/>
<evidence type="ECO:0000256" key="4">
    <source>
        <dbReference type="SAM" id="SignalP"/>
    </source>
</evidence>
<accession>A0AAU7JB16</accession>
<dbReference type="InterPro" id="IPR008258">
    <property type="entry name" value="Transglycosylase_SLT_dom_1"/>
</dbReference>
<reference evidence="6" key="1">
    <citation type="submission" date="2024-05" db="EMBL/GenBank/DDBJ databases">
        <authorList>
            <person name="Kim S."/>
            <person name="Heo J."/>
            <person name="Choi H."/>
            <person name="Choi Y."/>
            <person name="Kwon S.-W."/>
            <person name="Kim Y."/>
        </authorList>
    </citation>
    <scope>NUCLEOTIDE SEQUENCE</scope>
    <source>
        <strain evidence="6">KACC 23698</strain>
    </source>
</reference>
<dbReference type="InterPro" id="IPR023346">
    <property type="entry name" value="Lysozyme-like_dom_sf"/>
</dbReference>
<gene>
    <name evidence="6" type="ORF">ABEG18_17445</name>
</gene>
<dbReference type="Gene3D" id="1.10.530.10">
    <property type="match status" value="1"/>
</dbReference>
<dbReference type="PANTHER" id="PTHR37423:SF2">
    <property type="entry name" value="MEMBRANE-BOUND LYTIC MUREIN TRANSGLYCOSYLASE C"/>
    <property type="match status" value="1"/>
</dbReference>
<evidence type="ECO:0000256" key="2">
    <source>
        <dbReference type="ARBA" id="ARBA00009387"/>
    </source>
</evidence>
<organism evidence="6">
    <name type="scientific">Alsobacter sp. KACC 23698</name>
    <dbReference type="NCBI Taxonomy" id="3149229"/>
    <lineage>
        <taxon>Bacteria</taxon>
        <taxon>Pseudomonadati</taxon>
        <taxon>Pseudomonadota</taxon>
        <taxon>Alphaproteobacteria</taxon>
        <taxon>Hyphomicrobiales</taxon>
        <taxon>Alsobacteraceae</taxon>
        <taxon>Alsobacter</taxon>
    </lineage>
</organism>
<comment type="similarity">
    <text evidence="2">Belongs to the virb1 family.</text>
</comment>
<protein>
    <submittedName>
        <fullName evidence="6">Lytic transglycosylase domain-containing protein</fullName>
    </submittedName>
</protein>
<evidence type="ECO:0000256" key="1">
    <source>
        <dbReference type="ARBA" id="ARBA00007734"/>
    </source>
</evidence>
<name>A0AAU7JB16_9HYPH</name>
<feature type="signal peptide" evidence="4">
    <location>
        <begin position="1"/>
        <end position="23"/>
    </location>
</feature>
<evidence type="ECO:0000313" key="6">
    <source>
        <dbReference type="EMBL" id="XBO37500.1"/>
    </source>
</evidence>
<evidence type="ECO:0000259" key="5">
    <source>
        <dbReference type="Pfam" id="PF01464"/>
    </source>
</evidence>
<dbReference type="Pfam" id="PF01464">
    <property type="entry name" value="SLT"/>
    <property type="match status" value="1"/>
</dbReference>
<dbReference type="SUPFAM" id="SSF53955">
    <property type="entry name" value="Lysozyme-like"/>
    <property type="match status" value="1"/>
</dbReference>
<sequence length="289" mass="29523">MKSTIGAAILAACAITGVSATHASASLNDTSSPLAVLMQEARKKEAAAAEAPVEKTQVHKGRETRASKAERRAAARLARAERAREARAARAAEKASHARAVTEATKAADDKAASAKPIVVASASATDLPTASAAVEAAARASGKEHDAVPGKASRHGKALGFDAEARGGIKGLIAKHAAANGIPFALADAVVRIESRYNPGASNGGAVGLMQIKPQTARGLGYSGGAAGLKNAETNLTYGMKYLAQAYRMSGGNTCATVMRYQSGHYAQRINAANRAYCGKARAIMASN</sequence>
<proteinExistence type="inferred from homology"/>
<keyword evidence="4" id="KW-0732">Signal</keyword>
<dbReference type="RefSeq" id="WP_406854323.1">
    <property type="nucleotide sequence ID" value="NZ_CP157484.1"/>
</dbReference>
<comment type="similarity">
    <text evidence="1">Belongs to the transglycosylase Slt family.</text>
</comment>
<evidence type="ECO:0000256" key="3">
    <source>
        <dbReference type="SAM" id="MobiDB-lite"/>
    </source>
</evidence>
<feature type="region of interest" description="Disordered" evidence="3">
    <location>
        <begin position="47"/>
        <end position="74"/>
    </location>
</feature>
<feature type="chain" id="PRO_5043862630" evidence="4">
    <location>
        <begin position="24"/>
        <end position="289"/>
    </location>
</feature>
<feature type="domain" description="Transglycosylase SLT" evidence="5">
    <location>
        <begin position="173"/>
        <end position="270"/>
    </location>
</feature>